<accession>A0A1E5IHA0</accession>
<keyword evidence="2" id="KW-1185">Reference proteome</keyword>
<dbReference type="EMBL" id="LNVX01000545">
    <property type="protein sequence ID" value="OEG69879.1"/>
    <property type="molecule type" value="Genomic_DNA"/>
</dbReference>
<comment type="caution">
    <text evidence="1">The sequence shown here is derived from an EMBL/GenBank/DDBJ whole genome shotgun (WGS) entry which is preliminary data.</text>
</comment>
<dbReference type="Proteomes" id="UP000095237">
    <property type="component" value="Unassembled WGS sequence"/>
</dbReference>
<dbReference type="AlphaFoldDB" id="A0A1E5IHA0"/>
<protein>
    <submittedName>
        <fullName evidence="1">Uncharacterized protein</fullName>
    </submittedName>
</protein>
<sequence>MERLAITILSLKDTSERDNIYNKLLEYLDNITDIEFIYGAFIIFLRLKLNKKETKVVIEKLENLIKLLGDKADSFSLRKLYLVCEEIAKKSDELNKVHNFKILEAEDFVEEANSRKEWLIKADFLRKQFYYIKLFQIKKIELAS</sequence>
<reference evidence="1 2" key="1">
    <citation type="submission" date="2015-11" db="EMBL/GenBank/DDBJ databases">
        <title>Evidence for parallel genomic evolution in an endosymbiosis of termite gut flagellates.</title>
        <authorList>
            <person name="Zheng H."/>
        </authorList>
    </citation>
    <scope>NUCLEOTIDE SEQUENCE [LARGE SCALE GENOMIC DNA]</scope>
    <source>
        <strain evidence="1 2">CET450</strain>
    </source>
</reference>
<name>A0A1E5IHA0_ENDTX</name>
<gene>
    <name evidence="1" type="ORF">ATZ36_07285</name>
</gene>
<proteinExistence type="predicted"/>
<evidence type="ECO:0000313" key="2">
    <source>
        <dbReference type="Proteomes" id="UP000095237"/>
    </source>
</evidence>
<organism evidence="1 2">
    <name type="scientific">Endomicrobium trichonymphae</name>
    <dbReference type="NCBI Taxonomy" id="1408204"/>
    <lineage>
        <taxon>Bacteria</taxon>
        <taxon>Pseudomonadati</taxon>
        <taxon>Elusimicrobiota</taxon>
        <taxon>Endomicrobiia</taxon>
        <taxon>Endomicrobiales</taxon>
        <taxon>Endomicrobiaceae</taxon>
        <taxon>Candidatus Endomicrobiellum</taxon>
    </lineage>
</organism>
<evidence type="ECO:0000313" key="1">
    <source>
        <dbReference type="EMBL" id="OEG69879.1"/>
    </source>
</evidence>